<dbReference type="Pfam" id="PF20049">
    <property type="entry name" value="DUF6451"/>
    <property type="match status" value="1"/>
</dbReference>
<dbReference type="PANTHER" id="PTHR47027:SF20">
    <property type="entry name" value="REVERSE TRANSCRIPTASE-LIKE PROTEIN WITH RNA-DIRECTED DNA POLYMERASE DOMAIN"/>
    <property type="match status" value="1"/>
</dbReference>
<dbReference type="EMBL" id="UZAI01000502">
    <property type="protein sequence ID" value="VDO53748.1"/>
    <property type="molecule type" value="Genomic_DNA"/>
</dbReference>
<reference evidence="1 2" key="1">
    <citation type="submission" date="2018-11" db="EMBL/GenBank/DDBJ databases">
        <authorList>
            <consortium name="Pathogen Informatics"/>
        </authorList>
    </citation>
    <scope>NUCLEOTIDE SEQUENCE [LARGE SCALE GENOMIC DNA]</scope>
    <source>
        <strain evidence="1 2">Zambia</strain>
    </source>
</reference>
<name>A0A183LE21_9TREM</name>
<protein>
    <submittedName>
        <fullName evidence="1">Uncharacterized protein</fullName>
    </submittedName>
</protein>
<keyword evidence="2" id="KW-1185">Reference proteome</keyword>
<dbReference type="Proteomes" id="UP000277204">
    <property type="component" value="Unassembled WGS sequence"/>
</dbReference>
<gene>
    <name evidence="1" type="ORF">SMRZ_LOCUS2046</name>
</gene>
<dbReference type="PANTHER" id="PTHR47027">
    <property type="entry name" value="REVERSE TRANSCRIPTASE DOMAIN-CONTAINING PROTEIN"/>
    <property type="match status" value="1"/>
</dbReference>
<evidence type="ECO:0000313" key="1">
    <source>
        <dbReference type="EMBL" id="VDO53748.1"/>
    </source>
</evidence>
<proteinExistence type="predicted"/>
<organism evidence="1 2">
    <name type="scientific">Schistosoma margrebowiei</name>
    <dbReference type="NCBI Taxonomy" id="48269"/>
    <lineage>
        <taxon>Eukaryota</taxon>
        <taxon>Metazoa</taxon>
        <taxon>Spiralia</taxon>
        <taxon>Lophotrochozoa</taxon>
        <taxon>Platyhelminthes</taxon>
        <taxon>Trematoda</taxon>
        <taxon>Digenea</taxon>
        <taxon>Strigeidida</taxon>
        <taxon>Schistosomatoidea</taxon>
        <taxon>Schistosomatidae</taxon>
        <taxon>Schistosoma</taxon>
    </lineage>
</organism>
<sequence>MQEKPTSIAVAIDLNIHIGKTKILRYNTTCTNEITVYGEASKVVKTSKYVCSNTDVKHGCDADVKPQIGKVRGTYLHLKNILKSKQLSINIKVRIFNTNVKTILMYATETWRTITNFYQQFSTQNTSDRLVRHYQHQPTVGEKKADPSGGRNQKKAL</sequence>
<dbReference type="InterPro" id="IPR045609">
    <property type="entry name" value="DUF6451"/>
</dbReference>
<accession>A0A183LE21</accession>
<dbReference type="AlphaFoldDB" id="A0A183LE21"/>
<evidence type="ECO:0000313" key="2">
    <source>
        <dbReference type="Proteomes" id="UP000277204"/>
    </source>
</evidence>